<dbReference type="AlphaFoldDB" id="A0A9X0D1F8"/>
<evidence type="ECO:0000313" key="2">
    <source>
        <dbReference type="Proteomes" id="UP001163046"/>
    </source>
</evidence>
<comment type="caution">
    <text evidence="1">The sequence shown here is derived from an EMBL/GenBank/DDBJ whole genome shotgun (WGS) entry which is preliminary data.</text>
</comment>
<name>A0A9X0D1F8_9CNID</name>
<proteinExistence type="predicted"/>
<keyword evidence="2" id="KW-1185">Reference proteome</keyword>
<sequence length="114" mass="12947">MCDAIHIATMSLSLHIVQGLRRLGLCFRSTTADSTSPHLNLSLKRLAINTVVSRNLSTQFTRHVFCLPIEFAARFVHTFFPTHIRERVNLALKLVLLIFDHELLLKLLIDLGIT</sequence>
<dbReference type="Proteomes" id="UP001163046">
    <property type="component" value="Unassembled WGS sequence"/>
</dbReference>
<evidence type="ECO:0000313" key="1">
    <source>
        <dbReference type="EMBL" id="KAJ7382183.1"/>
    </source>
</evidence>
<reference evidence="1" key="1">
    <citation type="submission" date="2023-01" db="EMBL/GenBank/DDBJ databases">
        <title>Genome assembly of the deep-sea coral Lophelia pertusa.</title>
        <authorList>
            <person name="Herrera S."/>
            <person name="Cordes E."/>
        </authorList>
    </citation>
    <scope>NUCLEOTIDE SEQUENCE</scope>
    <source>
        <strain evidence="1">USNM1676648</strain>
        <tissue evidence="1">Polyp</tissue>
    </source>
</reference>
<gene>
    <name evidence="1" type="ORF">OS493_036616</name>
</gene>
<dbReference type="EMBL" id="MU825935">
    <property type="protein sequence ID" value="KAJ7382183.1"/>
    <property type="molecule type" value="Genomic_DNA"/>
</dbReference>
<protein>
    <submittedName>
        <fullName evidence="1">Uncharacterized protein</fullName>
    </submittedName>
</protein>
<organism evidence="1 2">
    <name type="scientific">Desmophyllum pertusum</name>
    <dbReference type="NCBI Taxonomy" id="174260"/>
    <lineage>
        <taxon>Eukaryota</taxon>
        <taxon>Metazoa</taxon>
        <taxon>Cnidaria</taxon>
        <taxon>Anthozoa</taxon>
        <taxon>Hexacorallia</taxon>
        <taxon>Scleractinia</taxon>
        <taxon>Caryophylliina</taxon>
        <taxon>Caryophylliidae</taxon>
        <taxon>Desmophyllum</taxon>
    </lineage>
</organism>
<accession>A0A9X0D1F8</accession>